<feature type="non-terminal residue" evidence="1">
    <location>
        <position position="43"/>
    </location>
</feature>
<proteinExistence type="predicted"/>
<evidence type="ECO:0000313" key="1">
    <source>
        <dbReference type="EMBL" id="CAG8847032.1"/>
    </source>
</evidence>
<accession>A0ACA9SRE6</accession>
<dbReference type="Proteomes" id="UP000789920">
    <property type="component" value="Unassembled WGS sequence"/>
</dbReference>
<keyword evidence="2" id="KW-1185">Reference proteome</keyword>
<reference evidence="1" key="1">
    <citation type="submission" date="2021-06" db="EMBL/GenBank/DDBJ databases">
        <authorList>
            <person name="Kallberg Y."/>
            <person name="Tangrot J."/>
            <person name="Rosling A."/>
        </authorList>
    </citation>
    <scope>NUCLEOTIDE SEQUENCE</scope>
    <source>
        <strain evidence="1">MA461A</strain>
    </source>
</reference>
<name>A0ACA9SRE6_9GLOM</name>
<protein>
    <submittedName>
        <fullName evidence="1">3133_t:CDS:1</fullName>
    </submittedName>
</protein>
<dbReference type="EMBL" id="CAJVQC010154003">
    <property type="protein sequence ID" value="CAG8847032.1"/>
    <property type="molecule type" value="Genomic_DNA"/>
</dbReference>
<evidence type="ECO:0000313" key="2">
    <source>
        <dbReference type="Proteomes" id="UP000789920"/>
    </source>
</evidence>
<sequence length="43" mass="4808">GPIVSLDISTLIWSTPTISNNDLLPGLFWHTSTLFDKYILVAF</sequence>
<gene>
    <name evidence="1" type="ORF">RPERSI_LOCUS34443</name>
</gene>
<organism evidence="1 2">
    <name type="scientific">Racocetra persica</name>
    <dbReference type="NCBI Taxonomy" id="160502"/>
    <lineage>
        <taxon>Eukaryota</taxon>
        <taxon>Fungi</taxon>
        <taxon>Fungi incertae sedis</taxon>
        <taxon>Mucoromycota</taxon>
        <taxon>Glomeromycotina</taxon>
        <taxon>Glomeromycetes</taxon>
        <taxon>Diversisporales</taxon>
        <taxon>Gigasporaceae</taxon>
        <taxon>Racocetra</taxon>
    </lineage>
</organism>
<comment type="caution">
    <text evidence="1">The sequence shown here is derived from an EMBL/GenBank/DDBJ whole genome shotgun (WGS) entry which is preliminary data.</text>
</comment>
<feature type="non-terminal residue" evidence="1">
    <location>
        <position position="1"/>
    </location>
</feature>